<sequence>MSLKAIVTDIEGTTSSIHFVHQVLFPFARAALPGFVGQHRDDPAVRPWLQQVADEVGCAIDAPQVVETLLHWIDIDRKHTALKALQGMIWESGYAGGDFLAHVYPDVPDQLRAWHEAGLRLFVYSSGSIAAQKLFFGHSKAGNLLPLFEGHFDTTIGGKREVESYRRILGEIGLDGGEVLFLSDIVAELDAARAAGIHTRLLEREGEVAERNGHVAVPDFRAIDLPG</sequence>
<dbReference type="HAMAP" id="MF_01681">
    <property type="entry name" value="Salvage_MtnC"/>
    <property type="match status" value="1"/>
</dbReference>
<dbReference type="GO" id="GO:0019509">
    <property type="term" value="P:L-methionine salvage from methylthioadenosine"/>
    <property type="evidence" value="ECO:0007669"/>
    <property type="project" value="UniProtKB-UniRule"/>
</dbReference>
<dbReference type="SFLD" id="SFLDG01129">
    <property type="entry name" value="C1.5:_HAD__Beta-PGM__Phosphata"/>
    <property type="match status" value="1"/>
</dbReference>
<proteinExistence type="inferred from homology"/>
<dbReference type="SFLD" id="SFLDS00003">
    <property type="entry name" value="Haloacid_Dehalogenase"/>
    <property type="match status" value="1"/>
</dbReference>
<dbReference type="InterPro" id="IPR036412">
    <property type="entry name" value="HAD-like_sf"/>
</dbReference>
<comment type="subunit">
    <text evidence="4">Monomer.</text>
</comment>
<comment type="catalytic activity">
    <reaction evidence="4">
        <text>5-methylsulfanyl-2,3-dioxopentyl phosphate + H2O = 1,2-dihydroxy-5-(methylsulfanyl)pent-1-en-3-one + phosphate</text>
        <dbReference type="Rhea" id="RHEA:21700"/>
        <dbReference type="ChEBI" id="CHEBI:15377"/>
        <dbReference type="ChEBI" id="CHEBI:43474"/>
        <dbReference type="ChEBI" id="CHEBI:49252"/>
        <dbReference type="ChEBI" id="CHEBI:58828"/>
        <dbReference type="EC" id="3.1.3.77"/>
    </reaction>
</comment>
<dbReference type="SUPFAM" id="SSF56784">
    <property type="entry name" value="HAD-like"/>
    <property type="match status" value="1"/>
</dbReference>
<evidence type="ECO:0000256" key="3">
    <source>
        <dbReference type="ARBA" id="ARBA00023167"/>
    </source>
</evidence>
<dbReference type="EC" id="3.1.3.77" evidence="4"/>
<name>A0A4R3LDX5_9GAMM</name>
<dbReference type="GO" id="GO:0043874">
    <property type="term" value="F:acireductone synthase activity"/>
    <property type="evidence" value="ECO:0007669"/>
    <property type="project" value="UniProtKB-EC"/>
</dbReference>
<dbReference type="SFLD" id="SFLDG01133">
    <property type="entry name" value="C1.5.4:_Enolase-phosphatase_Li"/>
    <property type="match status" value="1"/>
</dbReference>
<keyword evidence="4" id="KW-0479">Metal-binding</keyword>
<comment type="pathway">
    <text evidence="4">Amino-acid biosynthesis; L-methionine biosynthesis via salvage pathway; L-methionine from S-methyl-5-thio-alpha-D-ribose 1-phosphate: step 4/6.</text>
</comment>
<dbReference type="InterPro" id="IPR006439">
    <property type="entry name" value="HAD-SF_hydro_IA"/>
</dbReference>
<dbReference type="NCBIfam" id="TIGR01549">
    <property type="entry name" value="HAD-SF-IA-v1"/>
    <property type="match status" value="1"/>
</dbReference>
<comment type="similarity">
    <text evidence="4">Belongs to the HAD-like hydrolase superfamily. MasA/MtnC family.</text>
</comment>
<comment type="function">
    <text evidence="4">Bifunctional enzyme that catalyzes the enolization of 2,3-diketo-5-methylthiopentyl-1-phosphate (DK-MTP-1-P) into the intermediate 2-hydroxy-3-keto-5-methylthiopentenyl-1-phosphate (HK-MTPenyl-1-P), which is then dephosphorylated to form the acireductone 1,2-dihydroxy-3-keto-5-methylthiopentene (DHK-MTPene).</text>
</comment>
<evidence type="ECO:0000256" key="4">
    <source>
        <dbReference type="HAMAP-Rule" id="MF_01681"/>
    </source>
</evidence>
<dbReference type="InterPro" id="IPR023214">
    <property type="entry name" value="HAD_sf"/>
</dbReference>
<evidence type="ECO:0000313" key="5">
    <source>
        <dbReference type="EMBL" id="TCS97575.1"/>
    </source>
</evidence>
<comment type="cofactor">
    <cofactor evidence="4">
        <name>Mg(2+)</name>
        <dbReference type="ChEBI" id="CHEBI:18420"/>
    </cofactor>
    <text evidence="4">Binds 1 Mg(2+) ion per subunit.</text>
</comment>
<keyword evidence="2 4" id="KW-0378">Hydrolase</keyword>
<keyword evidence="3 4" id="KW-0486">Methionine biosynthesis</keyword>
<comment type="pathway">
    <text evidence="4">Amino-acid biosynthesis; L-methionine biosynthesis via salvage pathway; L-methionine from S-methyl-5-thio-alpha-D-ribose 1-phosphate: step 3/6.</text>
</comment>
<evidence type="ECO:0000256" key="1">
    <source>
        <dbReference type="ARBA" id="ARBA00022605"/>
    </source>
</evidence>
<dbReference type="CDD" id="cd01629">
    <property type="entry name" value="HAD_EP"/>
    <property type="match status" value="1"/>
</dbReference>
<keyword evidence="6" id="KW-1185">Reference proteome</keyword>
<dbReference type="Gene3D" id="3.40.50.1000">
    <property type="entry name" value="HAD superfamily/HAD-like"/>
    <property type="match status" value="1"/>
</dbReference>
<dbReference type="Proteomes" id="UP000294599">
    <property type="component" value="Unassembled WGS sequence"/>
</dbReference>
<evidence type="ECO:0000313" key="6">
    <source>
        <dbReference type="Proteomes" id="UP000294599"/>
    </source>
</evidence>
<dbReference type="GO" id="GO:0043716">
    <property type="term" value="F:2-hydroxy-3-keto-5-methylthiopentenyl-1-phosphate phosphatase activity"/>
    <property type="evidence" value="ECO:0007669"/>
    <property type="project" value="UniProtKB-UniRule"/>
</dbReference>
<gene>
    <name evidence="4" type="primary">mtnC</name>
    <name evidence="5" type="ORF">EDC25_11256</name>
</gene>
<dbReference type="PANTHER" id="PTHR20371:SF1">
    <property type="entry name" value="ENOLASE-PHOSPHATASE E1"/>
    <property type="match status" value="1"/>
</dbReference>
<dbReference type="PANTHER" id="PTHR20371">
    <property type="entry name" value="ENOLASE-PHOSPHATASE E1"/>
    <property type="match status" value="1"/>
</dbReference>
<dbReference type="SFLD" id="SFLDF00044">
    <property type="entry name" value="enolase-phosphatase"/>
    <property type="match status" value="1"/>
</dbReference>
<dbReference type="Pfam" id="PF00702">
    <property type="entry name" value="Hydrolase"/>
    <property type="match status" value="1"/>
</dbReference>
<keyword evidence="4" id="KW-0460">Magnesium</keyword>
<comment type="caution">
    <text evidence="5">The sequence shown here is derived from an EMBL/GenBank/DDBJ whole genome shotgun (WGS) entry which is preliminary data.</text>
</comment>
<evidence type="ECO:0000256" key="2">
    <source>
        <dbReference type="ARBA" id="ARBA00022801"/>
    </source>
</evidence>
<dbReference type="AlphaFoldDB" id="A0A4R3LDX5"/>
<dbReference type="OrthoDB" id="9797416at2"/>
<accession>A0A4R3LDX5</accession>
<dbReference type="InterPro" id="IPR023943">
    <property type="entry name" value="Enolase-ppase_E1"/>
</dbReference>
<dbReference type="GO" id="GO:0000287">
    <property type="term" value="F:magnesium ion binding"/>
    <property type="evidence" value="ECO:0007669"/>
    <property type="project" value="UniProtKB-UniRule"/>
</dbReference>
<dbReference type="EMBL" id="SMAF01000012">
    <property type="protein sequence ID" value="TCS97575.1"/>
    <property type="molecule type" value="Genomic_DNA"/>
</dbReference>
<protein>
    <recommendedName>
        <fullName evidence="4">Enolase-phosphatase E1</fullName>
        <ecNumber evidence="4">3.1.3.77</ecNumber>
    </recommendedName>
    <alternativeName>
        <fullName evidence="4">2,3-diketo-5-methylthio-1-phosphopentane phosphatase</fullName>
    </alternativeName>
</protein>
<organism evidence="5 6">
    <name type="scientific">Pseudofulvimonas gallinarii</name>
    <dbReference type="NCBI Taxonomy" id="634155"/>
    <lineage>
        <taxon>Bacteria</taxon>
        <taxon>Pseudomonadati</taxon>
        <taxon>Pseudomonadota</taxon>
        <taxon>Gammaproteobacteria</taxon>
        <taxon>Lysobacterales</taxon>
        <taxon>Rhodanobacteraceae</taxon>
        <taxon>Pseudofulvimonas</taxon>
    </lineage>
</organism>
<dbReference type="NCBIfam" id="TIGR01691">
    <property type="entry name" value="enolase-ppase"/>
    <property type="match status" value="1"/>
</dbReference>
<dbReference type="Gene3D" id="1.10.720.60">
    <property type="match status" value="1"/>
</dbReference>
<dbReference type="UniPathway" id="UPA00904">
    <property type="reaction ID" value="UER00876"/>
</dbReference>
<reference evidence="5 6" key="1">
    <citation type="submission" date="2019-03" db="EMBL/GenBank/DDBJ databases">
        <title>Genomic Encyclopedia of Type Strains, Phase IV (KMG-IV): sequencing the most valuable type-strain genomes for metagenomic binning, comparative biology and taxonomic classification.</title>
        <authorList>
            <person name="Goeker M."/>
        </authorList>
    </citation>
    <scope>NUCLEOTIDE SEQUENCE [LARGE SCALE GENOMIC DNA]</scope>
    <source>
        <strain evidence="5 6">DSM 21944</strain>
    </source>
</reference>
<dbReference type="GO" id="GO:0043715">
    <property type="term" value="F:2,3-diketo-5-methylthiopentyl-1-phosphate enolase activity"/>
    <property type="evidence" value="ECO:0007669"/>
    <property type="project" value="UniProtKB-UniRule"/>
</dbReference>
<dbReference type="RefSeq" id="WP_123523043.1">
    <property type="nucleotide sequence ID" value="NZ_JBHLWF010000014.1"/>
</dbReference>
<keyword evidence="1 4" id="KW-0028">Amino-acid biosynthesis</keyword>
<dbReference type="PRINTS" id="PR00413">
    <property type="entry name" value="HADHALOGNASE"/>
</dbReference>